<evidence type="ECO:0000256" key="1">
    <source>
        <dbReference type="ARBA" id="ARBA00012787"/>
    </source>
</evidence>
<keyword evidence="6" id="KW-1185">Reference proteome</keyword>
<organism evidence="5 6">
    <name type="scientific">Diabrotica balteata</name>
    <name type="common">Banded cucumber beetle</name>
    <dbReference type="NCBI Taxonomy" id="107213"/>
    <lineage>
        <taxon>Eukaryota</taxon>
        <taxon>Metazoa</taxon>
        <taxon>Ecdysozoa</taxon>
        <taxon>Arthropoda</taxon>
        <taxon>Hexapoda</taxon>
        <taxon>Insecta</taxon>
        <taxon>Pterygota</taxon>
        <taxon>Neoptera</taxon>
        <taxon>Endopterygota</taxon>
        <taxon>Coleoptera</taxon>
        <taxon>Polyphaga</taxon>
        <taxon>Cucujiformia</taxon>
        <taxon>Chrysomeloidea</taxon>
        <taxon>Chrysomelidae</taxon>
        <taxon>Galerucinae</taxon>
        <taxon>Diabroticina</taxon>
        <taxon>Diabroticites</taxon>
        <taxon>Diabrotica</taxon>
    </lineage>
</organism>
<dbReference type="AlphaFoldDB" id="A0A9N9TCE8"/>
<dbReference type="GO" id="GO:0160148">
    <property type="term" value="F:tRNA pseudouridine(55) synthase activity"/>
    <property type="evidence" value="ECO:0007669"/>
    <property type="project" value="UniProtKB-EC"/>
</dbReference>
<name>A0A9N9TCE8_DIABA</name>
<evidence type="ECO:0000256" key="3">
    <source>
        <dbReference type="ARBA" id="ARBA00023235"/>
    </source>
</evidence>
<proteinExistence type="predicted"/>
<keyword evidence="2" id="KW-0819">tRNA processing</keyword>
<dbReference type="EC" id="5.4.99.25" evidence="1"/>
<dbReference type="PANTHER" id="PTHR21568:SF0">
    <property type="entry name" value="TRNA PSEUDOURIDINE SYNTHASE PUS10"/>
    <property type="match status" value="1"/>
</dbReference>
<dbReference type="Gene3D" id="3.30.70.2510">
    <property type="match status" value="1"/>
</dbReference>
<evidence type="ECO:0000313" key="5">
    <source>
        <dbReference type="EMBL" id="CAG9840098.1"/>
    </source>
</evidence>
<evidence type="ECO:0000313" key="6">
    <source>
        <dbReference type="Proteomes" id="UP001153709"/>
    </source>
</evidence>
<dbReference type="InterPro" id="IPR048741">
    <property type="entry name" value="Pus10-like_C"/>
</dbReference>
<dbReference type="Proteomes" id="UP001153709">
    <property type="component" value="Chromosome 8"/>
</dbReference>
<dbReference type="OrthoDB" id="271937at2759"/>
<evidence type="ECO:0000259" key="4">
    <source>
        <dbReference type="Pfam" id="PF21238"/>
    </source>
</evidence>
<keyword evidence="3" id="KW-0413">Isomerase</keyword>
<sequence length="287" mass="32548">MKVIIPDDIKSSVKSYLEELECCKRCVLRYLGYSIYDEAEGINAEEQNGVTENTDNPAKKMKANPCRVCLDILSEQSMENYLTTFPSDFEDYKIPSVTTCVAFPTSVILREHNLEDLKRIFKTTSSTLISQKINKVHSPSADFQVNINIKYEDDTKETEGFIKTHPKVSAKLNLPGFLKTYKDDKFKDVFPVPPEIPNKSVSAEISYSTNPVYLGGRYLKFSREMGQTPFIVNNVAVTESSVQETIFPAISEVLGYSAKGLPENPRCVHKKVLEMQFIYYEGFAIRL</sequence>
<dbReference type="EMBL" id="OU898283">
    <property type="protein sequence ID" value="CAG9840098.1"/>
    <property type="molecule type" value="Genomic_DNA"/>
</dbReference>
<dbReference type="InterPro" id="IPR039894">
    <property type="entry name" value="Pus10-like"/>
</dbReference>
<evidence type="ECO:0000256" key="2">
    <source>
        <dbReference type="ARBA" id="ARBA00022694"/>
    </source>
</evidence>
<reference evidence="5" key="1">
    <citation type="submission" date="2022-01" db="EMBL/GenBank/DDBJ databases">
        <authorList>
            <person name="King R."/>
        </authorList>
    </citation>
    <scope>NUCLEOTIDE SEQUENCE</scope>
</reference>
<accession>A0A9N9TCE8</accession>
<gene>
    <name evidence="5" type="ORF">DIABBA_LOCUS12791</name>
</gene>
<protein>
    <recommendedName>
        <fullName evidence="1">tRNA pseudouridine(55) synthase</fullName>
        <ecNumber evidence="1">5.4.99.25</ecNumber>
    </recommendedName>
</protein>
<dbReference type="GO" id="GO:0031119">
    <property type="term" value="P:tRNA pseudouridine synthesis"/>
    <property type="evidence" value="ECO:0007669"/>
    <property type="project" value="TreeGrafter"/>
</dbReference>
<dbReference type="PANTHER" id="PTHR21568">
    <property type="entry name" value="TRNA PSEUDOURIDINE SYNTHASE PUS10"/>
    <property type="match status" value="1"/>
</dbReference>
<feature type="domain" description="Pus10-like C-terminal" evidence="4">
    <location>
        <begin position="213"/>
        <end position="254"/>
    </location>
</feature>
<dbReference type="Pfam" id="PF21238">
    <property type="entry name" value="Pus10_C"/>
    <property type="match status" value="1"/>
</dbReference>